<feature type="transmembrane region" description="Helical" evidence="1">
    <location>
        <begin position="25"/>
        <end position="45"/>
    </location>
</feature>
<evidence type="ECO:0000313" key="3">
    <source>
        <dbReference type="Proteomes" id="UP000628669"/>
    </source>
</evidence>
<keyword evidence="1" id="KW-1133">Transmembrane helix</keyword>
<reference evidence="3" key="1">
    <citation type="submission" date="2021-01" db="EMBL/GenBank/DDBJ databases">
        <title>Genome public.</title>
        <authorList>
            <person name="Liu C."/>
            <person name="Sun Q."/>
        </authorList>
    </citation>
    <scope>NUCLEOTIDE SEQUENCE [LARGE SCALE GENOMIC DNA]</scope>
    <source>
        <strain evidence="3">YIM B02567</strain>
    </source>
</reference>
<dbReference type="EMBL" id="JAENHK010000010">
    <property type="protein sequence ID" value="MBK1896424.1"/>
    <property type="molecule type" value="Genomic_DNA"/>
</dbReference>
<keyword evidence="3" id="KW-1185">Reference proteome</keyword>
<feature type="transmembrane region" description="Helical" evidence="1">
    <location>
        <begin position="51"/>
        <end position="70"/>
    </location>
</feature>
<evidence type="ECO:0000256" key="1">
    <source>
        <dbReference type="SAM" id="Phobius"/>
    </source>
</evidence>
<dbReference type="RefSeq" id="WP_200245918.1">
    <property type="nucleotide sequence ID" value="NZ_JAENHK010000010.1"/>
</dbReference>
<evidence type="ECO:0008006" key="4">
    <source>
        <dbReference type="Google" id="ProtNLM"/>
    </source>
</evidence>
<protein>
    <recommendedName>
        <fullName evidence="4">DUF304 domain-containing protein</fullName>
    </recommendedName>
</protein>
<proteinExistence type="predicted"/>
<organism evidence="2 3">
    <name type="scientific">Chryseobacterium paridis</name>
    <dbReference type="NCBI Taxonomy" id="2800328"/>
    <lineage>
        <taxon>Bacteria</taxon>
        <taxon>Pseudomonadati</taxon>
        <taxon>Bacteroidota</taxon>
        <taxon>Flavobacteriia</taxon>
        <taxon>Flavobacteriales</taxon>
        <taxon>Weeksellaceae</taxon>
        <taxon>Chryseobacterium group</taxon>
        <taxon>Chryseobacterium</taxon>
    </lineage>
</organism>
<name>A0ABS1FVG2_9FLAO</name>
<dbReference type="Proteomes" id="UP000628669">
    <property type="component" value="Unassembled WGS sequence"/>
</dbReference>
<keyword evidence="1" id="KW-0472">Membrane</keyword>
<accession>A0ABS1FVG2</accession>
<comment type="caution">
    <text evidence="2">The sequence shown here is derived from an EMBL/GenBank/DDBJ whole genome shotgun (WGS) entry which is preliminary data.</text>
</comment>
<keyword evidence="1" id="KW-0812">Transmembrane</keyword>
<sequence>MEKYQLEITSTELSIKPYFGYLPKIRIFTLLSFVIFCFVPLMSQLNYNIKYILYGLGGIMLFYATYDFLFRASVKFLFDKKTNSIYKIYVLSIRKRLMALDEMTIINTAEYGEMAYAIGKKKKQFLRNYPISDTFSGSKKSTIRETEYVEQILSPILKFVDSR</sequence>
<gene>
    <name evidence="2" type="ORF">JHL15_11715</name>
</gene>
<evidence type="ECO:0000313" key="2">
    <source>
        <dbReference type="EMBL" id="MBK1896424.1"/>
    </source>
</evidence>